<dbReference type="Pfam" id="PF16901">
    <property type="entry name" value="DAO_C"/>
    <property type="match status" value="1"/>
</dbReference>
<dbReference type="NCBIfam" id="NF008899">
    <property type="entry name" value="PRK12266.1"/>
    <property type="match status" value="1"/>
</dbReference>
<evidence type="ECO:0000256" key="5">
    <source>
        <dbReference type="ARBA" id="ARBA00023002"/>
    </source>
</evidence>
<dbReference type="Gene3D" id="3.30.9.10">
    <property type="entry name" value="D-Amino Acid Oxidase, subunit A, domain 2"/>
    <property type="match status" value="1"/>
</dbReference>
<evidence type="ECO:0000259" key="7">
    <source>
        <dbReference type="Pfam" id="PF01266"/>
    </source>
</evidence>
<protein>
    <recommendedName>
        <fullName evidence="6">Glycerol-3-phosphate dehydrogenase</fullName>
        <ecNumber evidence="6">1.1.5.3</ecNumber>
    </recommendedName>
</protein>
<comment type="cofactor">
    <cofactor evidence="1 6">
        <name>FAD</name>
        <dbReference type="ChEBI" id="CHEBI:57692"/>
    </cofactor>
</comment>
<dbReference type="EC" id="1.1.5.3" evidence="6"/>
<evidence type="ECO:0000256" key="2">
    <source>
        <dbReference type="ARBA" id="ARBA00007330"/>
    </source>
</evidence>
<dbReference type="Pfam" id="PF01266">
    <property type="entry name" value="DAO"/>
    <property type="match status" value="1"/>
</dbReference>
<dbReference type="NCBIfam" id="NF009906">
    <property type="entry name" value="PRK13369.1"/>
    <property type="match status" value="1"/>
</dbReference>
<keyword evidence="3 6" id="KW-0285">Flavoprotein</keyword>
<dbReference type="EMBL" id="JBHUEQ010000015">
    <property type="protein sequence ID" value="MFD1745620.1"/>
    <property type="molecule type" value="Genomic_DNA"/>
</dbReference>
<comment type="caution">
    <text evidence="9">The sequence shown here is derived from an EMBL/GenBank/DDBJ whole genome shotgun (WGS) entry which is preliminary data.</text>
</comment>
<keyword evidence="5 6" id="KW-0560">Oxidoreductase</keyword>
<dbReference type="Gene3D" id="6.10.250.1890">
    <property type="match status" value="1"/>
</dbReference>
<evidence type="ECO:0000256" key="4">
    <source>
        <dbReference type="ARBA" id="ARBA00022827"/>
    </source>
</evidence>
<dbReference type="InterPro" id="IPR000447">
    <property type="entry name" value="G3P_DH_FAD-dep"/>
</dbReference>
<dbReference type="PROSITE" id="PS00977">
    <property type="entry name" value="FAD_G3PDH_1"/>
    <property type="match status" value="1"/>
</dbReference>
<dbReference type="Proteomes" id="UP001597322">
    <property type="component" value="Unassembled WGS sequence"/>
</dbReference>
<dbReference type="InterPro" id="IPR038299">
    <property type="entry name" value="DAO_C_sf"/>
</dbReference>
<gene>
    <name evidence="9" type="primary">glpD</name>
    <name evidence="9" type="ORF">ACFSE1_09130</name>
</gene>
<dbReference type="PROSITE" id="PS00978">
    <property type="entry name" value="FAD_G3PDH_2"/>
    <property type="match status" value="1"/>
</dbReference>
<comment type="catalytic activity">
    <reaction evidence="6">
        <text>a quinone + sn-glycerol 3-phosphate = dihydroxyacetone phosphate + a quinol</text>
        <dbReference type="Rhea" id="RHEA:18977"/>
        <dbReference type="ChEBI" id="CHEBI:24646"/>
        <dbReference type="ChEBI" id="CHEBI:57597"/>
        <dbReference type="ChEBI" id="CHEBI:57642"/>
        <dbReference type="ChEBI" id="CHEBI:132124"/>
        <dbReference type="EC" id="1.1.5.3"/>
    </reaction>
</comment>
<name>A0ABW4M506_9HYPH</name>
<dbReference type="RefSeq" id="WP_377399620.1">
    <property type="nucleotide sequence ID" value="NZ_JBHUEQ010000015.1"/>
</dbReference>
<evidence type="ECO:0000259" key="8">
    <source>
        <dbReference type="Pfam" id="PF16901"/>
    </source>
</evidence>
<dbReference type="PANTHER" id="PTHR11985">
    <property type="entry name" value="GLYCEROL-3-PHOSPHATE DEHYDROGENASE"/>
    <property type="match status" value="1"/>
</dbReference>
<dbReference type="InterPro" id="IPR031656">
    <property type="entry name" value="DAO_C"/>
</dbReference>
<evidence type="ECO:0000256" key="6">
    <source>
        <dbReference type="RuleBase" id="RU361217"/>
    </source>
</evidence>
<sequence length="502" mass="55737">MSSFDYDILIIGGGINGCGIARDAAGRGYKVLLAEMNDLASGTSSASTKLIHGGLRYLEHYEFRLVREALMEREVLWKIAPHIIWPLRFVLPHHKGLRPAWLLRLGLFLYDHIGGRKLLPATTALNLTQDPRGAPLKGDYAKAFEYSDAWVQDARLVALNARDAADRGAVIRTRTKVARIERERGGFVAFMRDQQTGAASRATARLVVNAAGPWVDDVIGNTTGNNSAHNVRLVQGSHIVVPKLYDHDRAYIFQNADNRIIFAIPYENDFTLIGTTDRDYQGDPSKVAITPEETDYLCKAASEYFKQAIRQEDIVWTYSGIRPLYNSGEGSAQEATRDYVLRSDGTKETGVIINVFGGKITTYRKLAESALEEINRQLGESRKPWTGSAALPGGDFSVDGFEKLVKDLKQRAPKIAETTLRRLARNYGTKAFLIVGSGGELGRIIGADLGENEVRYLVAHEWAREADDILWRRSKLGLRFTQAERQALSAYLEDMTETGSAA</sequence>
<dbReference type="PANTHER" id="PTHR11985:SF15">
    <property type="entry name" value="GLYCEROL-3-PHOSPHATE DEHYDROGENASE, MITOCHONDRIAL"/>
    <property type="match status" value="1"/>
</dbReference>
<evidence type="ECO:0000256" key="1">
    <source>
        <dbReference type="ARBA" id="ARBA00001974"/>
    </source>
</evidence>
<dbReference type="GO" id="GO:0004368">
    <property type="term" value="F:glycerol-3-phosphate dehydrogenase (quinone) activity"/>
    <property type="evidence" value="ECO:0007669"/>
    <property type="project" value="UniProtKB-EC"/>
</dbReference>
<dbReference type="Gene3D" id="3.50.50.60">
    <property type="entry name" value="FAD/NAD(P)-binding domain"/>
    <property type="match status" value="1"/>
</dbReference>
<feature type="domain" description="Alpha-glycerophosphate oxidase C-terminal" evidence="8">
    <location>
        <begin position="386"/>
        <end position="497"/>
    </location>
</feature>
<dbReference type="InterPro" id="IPR006076">
    <property type="entry name" value="FAD-dep_OxRdtase"/>
</dbReference>
<dbReference type="PRINTS" id="PR01001">
    <property type="entry name" value="FADG3PDH"/>
</dbReference>
<comment type="similarity">
    <text evidence="2 6">Belongs to the FAD-dependent glycerol-3-phosphate dehydrogenase family.</text>
</comment>
<proteinExistence type="inferred from homology"/>
<dbReference type="InterPro" id="IPR036188">
    <property type="entry name" value="FAD/NAD-bd_sf"/>
</dbReference>
<evidence type="ECO:0000313" key="9">
    <source>
        <dbReference type="EMBL" id="MFD1745620.1"/>
    </source>
</evidence>
<organism evidence="9 10">
    <name type="scientific">Rhizobium helianthi</name>
    <dbReference type="NCBI Taxonomy" id="1132695"/>
    <lineage>
        <taxon>Bacteria</taxon>
        <taxon>Pseudomonadati</taxon>
        <taxon>Pseudomonadota</taxon>
        <taxon>Alphaproteobacteria</taxon>
        <taxon>Hyphomicrobiales</taxon>
        <taxon>Rhizobiaceae</taxon>
        <taxon>Rhizobium/Agrobacterium group</taxon>
        <taxon>Rhizobium</taxon>
    </lineage>
</organism>
<keyword evidence="4" id="KW-0274">FAD</keyword>
<evidence type="ECO:0000313" key="10">
    <source>
        <dbReference type="Proteomes" id="UP001597322"/>
    </source>
</evidence>
<feature type="domain" description="FAD dependent oxidoreductase" evidence="7">
    <location>
        <begin position="7"/>
        <end position="334"/>
    </location>
</feature>
<dbReference type="SUPFAM" id="SSF51905">
    <property type="entry name" value="FAD/NAD(P)-binding domain"/>
    <property type="match status" value="1"/>
</dbReference>
<reference evidence="10" key="1">
    <citation type="journal article" date="2019" name="Int. J. Syst. Evol. Microbiol.">
        <title>The Global Catalogue of Microorganisms (GCM) 10K type strain sequencing project: providing services to taxonomists for standard genome sequencing and annotation.</title>
        <authorList>
            <consortium name="The Broad Institute Genomics Platform"/>
            <consortium name="The Broad Institute Genome Sequencing Center for Infectious Disease"/>
            <person name="Wu L."/>
            <person name="Ma J."/>
        </authorList>
    </citation>
    <scope>NUCLEOTIDE SEQUENCE [LARGE SCALE GENOMIC DNA]</scope>
    <source>
        <strain evidence="10">CG52</strain>
    </source>
</reference>
<accession>A0ABW4M506</accession>
<dbReference type="Gene3D" id="1.10.8.870">
    <property type="entry name" value="Alpha-glycerophosphate oxidase, cap domain"/>
    <property type="match status" value="1"/>
</dbReference>
<evidence type="ECO:0000256" key="3">
    <source>
        <dbReference type="ARBA" id="ARBA00022630"/>
    </source>
</evidence>
<keyword evidence="10" id="KW-1185">Reference proteome</keyword>